<evidence type="ECO:0000256" key="1">
    <source>
        <dbReference type="SAM" id="Phobius"/>
    </source>
</evidence>
<feature type="transmembrane region" description="Helical" evidence="1">
    <location>
        <begin position="21"/>
        <end position="45"/>
    </location>
</feature>
<keyword evidence="1" id="KW-0812">Transmembrane</keyword>
<dbReference type="RefSeq" id="WP_244747389.1">
    <property type="nucleotide sequence ID" value="NZ_CP095071.1"/>
</dbReference>
<organism evidence="2 3">
    <name type="scientific">Gracilibacillus salinarum</name>
    <dbReference type="NCBI Taxonomy" id="2932255"/>
    <lineage>
        <taxon>Bacteria</taxon>
        <taxon>Bacillati</taxon>
        <taxon>Bacillota</taxon>
        <taxon>Bacilli</taxon>
        <taxon>Bacillales</taxon>
        <taxon>Bacillaceae</taxon>
        <taxon>Gracilibacillus</taxon>
    </lineage>
</organism>
<dbReference type="InterPro" id="IPR006938">
    <property type="entry name" value="DUF624"/>
</dbReference>
<reference evidence="2 3" key="1">
    <citation type="submission" date="2022-04" db="EMBL/GenBank/DDBJ databases">
        <title>Gracilibacillus sp. isolated from saltern.</title>
        <authorList>
            <person name="Won M."/>
            <person name="Lee C.-M."/>
            <person name="Woen H.-Y."/>
            <person name="Kwon S.-W."/>
        </authorList>
    </citation>
    <scope>NUCLEOTIDE SEQUENCE [LARGE SCALE GENOMIC DNA]</scope>
    <source>
        <strain evidence="2 3">SSPM10-3</strain>
    </source>
</reference>
<proteinExistence type="predicted"/>
<feature type="transmembrane region" description="Helical" evidence="1">
    <location>
        <begin position="131"/>
        <end position="157"/>
    </location>
</feature>
<feature type="transmembrane region" description="Helical" evidence="1">
    <location>
        <begin position="199"/>
        <end position="219"/>
    </location>
</feature>
<feature type="transmembrane region" description="Helical" evidence="1">
    <location>
        <begin position="51"/>
        <end position="77"/>
    </location>
</feature>
<evidence type="ECO:0000313" key="2">
    <source>
        <dbReference type="EMBL" id="UOQ86973.1"/>
    </source>
</evidence>
<accession>A0ABY4GS51</accession>
<dbReference type="Proteomes" id="UP000831537">
    <property type="component" value="Chromosome"/>
</dbReference>
<feature type="transmembrane region" description="Helical" evidence="1">
    <location>
        <begin position="169"/>
        <end position="193"/>
    </location>
</feature>
<feature type="transmembrane region" description="Helical" evidence="1">
    <location>
        <begin position="105"/>
        <end position="125"/>
    </location>
</feature>
<dbReference type="EMBL" id="CP095071">
    <property type="protein sequence ID" value="UOQ86973.1"/>
    <property type="molecule type" value="Genomic_DNA"/>
</dbReference>
<evidence type="ECO:0000313" key="3">
    <source>
        <dbReference type="Proteomes" id="UP000831537"/>
    </source>
</evidence>
<gene>
    <name evidence="2" type="ORF">MUN87_08860</name>
</gene>
<keyword evidence="1" id="KW-1133">Transmembrane helix</keyword>
<protein>
    <submittedName>
        <fullName evidence="2">DUF624 domain-containing protein</fullName>
    </submittedName>
</protein>
<name>A0ABY4GS51_9BACI</name>
<dbReference type="Pfam" id="PF04854">
    <property type="entry name" value="DUF624"/>
    <property type="match status" value="1"/>
</dbReference>
<sequence length="233" mass="26985">MNIQFGMTKLIQAIAEWVTRLALTNMMWLLFNVPVILFSVNLAFAETRQEMISIIGILFILAPFITFPATGALFAVVRRWTMEDTTIAVFKSYIRYWKQHYKQSIIAGLIIEVFWMIYAIDYYYFTTQISSSLALVFIMLGIVFLMITLFFICSLVHDELSMMNLMKNAIIMVITNPIVTVSIGVFNLSILYISFRYAPYLIVFFLGSLIAFVTFSVFYKIHKKVELIKKDSI</sequence>
<keyword evidence="1" id="KW-0472">Membrane</keyword>
<keyword evidence="3" id="KW-1185">Reference proteome</keyword>